<evidence type="ECO:0000256" key="1">
    <source>
        <dbReference type="SAM" id="MobiDB-lite"/>
    </source>
</evidence>
<feature type="region of interest" description="Disordered" evidence="1">
    <location>
        <begin position="87"/>
        <end position="112"/>
    </location>
</feature>
<dbReference type="PANTHER" id="PTHR39605">
    <property type="entry name" value="MAJOR FACILITATOR SUPERFAMILY (MFS) PROFILE DOMAIN-CONTAINING PROTEIN"/>
    <property type="match status" value="1"/>
</dbReference>
<reference evidence="3" key="1">
    <citation type="submission" date="2023-08" db="EMBL/GenBank/DDBJ databases">
        <title>Black Yeasts Isolated from many extreme environments.</title>
        <authorList>
            <person name="Coleine C."/>
            <person name="Stajich J.E."/>
            <person name="Selbmann L."/>
        </authorList>
    </citation>
    <scope>NUCLEOTIDE SEQUENCE</scope>
    <source>
        <strain evidence="3">CCFEE 5401</strain>
    </source>
</reference>
<dbReference type="AlphaFoldDB" id="A0AAN7TH41"/>
<keyword evidence="2" id="KW-0472">Membrane</keyword>
<keyword evidence="2" id="KW-0812">Transmembrane</keyword>
<feature type="transmembrane region" description="Helical" evidence="2">
    <location>
        <begin position="50"/>
        <end position="69"/>
    </location>
</feature>
<feature type="region of interest" description="Disordered" evidence="1">
    <location>
        <begin position="183"/>
        <end position="259"/>
    </location>
</feature>
<evidence type="ECO:0000313" key="4">
    <source>
        <dbReference type="Proteomes" id="UP001310890"/>
    </source>
</evidence>
<proteinExistence type="predicted"/>
<accession>A0AAN7TH41</accession>
<protein>
    <submittedName>
        <fullName evidence="3">Uncharacterized protein</fullName>
    </submittedName>
</protein>
<dbReference type="EMBL" id="JAVRRL010000015">
    <property type="protein sequence ID" value="KAK5114941.1"/>
    <property type="molecule type" value="Genomic_DNA"/>
</dbReference>
<feature type="compositionally biased region" description="Basic and acidic residues" evidence="1">
    <location>
        <begin position="202"/>
        <end position="245"/>
    </location>
</feature>
<feature type="transmembrane region" description="Helical" evidence="2">
    <location>
        <begin position="154"/>
        <end position="177"/>
    </location>
</feature>
<feature type="transmembrane region" description="Helical" evidence="2">
    <location>
        <begin position="20"/>
        <end position="38"/>
    </location>
</feature>
<dbReference type="Proteomes" id="UP001310890">
    <property type="component" value="Unassembled WGS sequence"/>
</dbReference>
<feature type="compositionally biased region" description="Basic and acidic residues" evidence="1">
    <location>
        <begin position="95"/>
        <end position="112"/>
    </location>
</feature>
<comment type="caution">
    <text evidence="3">The sequence shown here is derived from an EMBL/GenBank/DDBJ whole genome shotgun (WGS) entry which is preliminary data.</text>
</comment>
<keyword evidence="2" id="KW-1133">Transmembrane helix</keyword>
<gene>
    <name evidence="3" type="ORF">LTR62_002100</name>
</gene>
<dbReference type="PANTHER" id="PTHR39605:SF1">
    <property type="entry name" value="MAJOR FACILITATOR SUPERFAMILY (MFS) PROFILE DOMAIN-CONTAINING PROTEIN"/>
    <property type="match status" value="1"/>
</dbReference>
<evidence type="ECO:0000313" key="3">
    <source>
        <dbReference type="EMBL" id="KAK5114941.1"/>
    </source>
</evidence>
<sequence>MDLNLQPSNLYAFATSGYLVLQALPLLFTPSLIVSLLASGTRDVTDLETYLCRSSALTLLAFAVLTLLLTDSIPSANSWDTRPTVTFAEGSKSGSSDEKTSGKDRERDRDVAVEAKSPYASATAITTTVYHALQSFYLYTQIATTRSNPRAKTFGFYAGLTLTTTLFCFGLWVVLFAGTKSHRSKRTGADKRTGNWPFGNKESAKEIKKAVKVGEKEKEKERSGRSEKGEKGEKSDKEEKSEREKKEKRRSVARGSSWR</sequence>
<organism evidence="3 4">
    <name type="scientific">Meristemomyces frigidus</name>
    <dbReference type="NCBI Taxonomy" id="1508187"/>
    <lineage>
        <taxon>Eukaryota</taxon>
        <taxon>Fungi</taxon>
        <taxon>Dikarya</taxon>
        <taxon>Ascomycota</taxon>
        <taxon>Pezizomycotina</taxon>
        <taxon>Dothideomycetes</taxon>
        <taxon>Dothideomycetidae</taxon>
        <taxon>Mycosphaerellales</taxon>
        <taxon>Teratosphaeriaceae</taxon>
        <taxon>Meristemomyces</taxon>
    </lineage>
</organism>
<name>A0AAN7TH41_9PEZI</name>
<evidence type="ECO:0000256" key="2">
    <source>
        <dbReference type="SAM" id="Phobius"/>
    </source>
</evidence>